<evidence type="ECO:0000313" key="2">
    <source>
        <dbReference type="EMBL" id="CAB4040150.1"/>
    </source>
</evidence>
<feature type="compositionally biased region" description="Basic and acidic residues" evidence="1">
    <location>
        <begin position="63"/>
        <end position="81"/>
    </location>
</feature>
<dbReference type="EMBL" id="CACRXK020026363">
    <property type="protein sequence ID" value="CAB4040150.1"/>
    <property type="molecule type" value="Genomic_DNA"/>
</dbReference>
<evidence type="ECO:0000256" key="1">
    <source>
        <dbReference type="SAM" id="MobiDB-lite"/>
    </source>
</evidence>
<name>A0A6S7KDN4_PARCT</name>
<evidence type="ECO:0000313" key="3">
    <source>
        <dbReference type="Proteomes" id="UP001152795"/>
    </source>
</evidence>
<feature type="region of interest" description="Disordered" evidence="1">
    <location>
        <begin position="1"/>
        <end position="81"/>
    </location>
</feature>
<feature type="compositionally biased region" description="Polar residues" evidence="1">
    <location>
        <begin position="1"/>
        <end position="14"/>
    </location>
</feature>
<keyword evidence="3" id="KW-1185">Reference proteome</keyword>
<feature type="compositionally biased region" description="Basic and acidic residues" evidence="1">
    <location>
        <begin position="15"/>
        <end position="35"/>
    </location>
</feature>
<comment type="caution">
    <text evidence="2">The sequence shown here is derived from an EMBL/GenBank/DDBJ whole genome shotgun (WGS) entry which is preliminary data.</text>
</comment>
<feature type="non-terminal residue" evidence="2">
    <location>
        <position position="81"/>
    </location>
</feature>
<gene>
    <name evidence="2" type="ORF">PACLA_8A046326</name>
</gene>
<feature type="compositionally biased region" description="Polar residues" evidence="1">
    <location>
        <begin position="50"/>
        <end position="59"/>
    </location>
</feature>
<sequence length="81" mass="9054">MEQGEQQDYTGQQEQIDHQTDLKPSKNPRHTELRKGGTGHVDMSAIVSGTALSIPTQEIGNDPLKKTNEPRSQPDTDKRKE</sequence>
<dbReference type="Proteomes" id="UP001152795">
    <property type="component" value="Unassembled WGS sequence"/>
</dbReference>
<organism evidence="2 3">
    <name type="scientific">Paramuricea clavata</name>
    <name type="common">Red gorgonian</name>
    <name type="synonym">Violescent sea-whip</name>
    <dbReference type="NCBI Taxonomy" id="317549"/>
    <lineage>
        <taxon>Eukaryota</taxon>
        <taxon>Metazoa</taxon>
        <taxon>Cnidaria</taxon>
        <taxon>Anthozoa</taxon>
        <taxon>Octocorallia</taxon>
        <taxon>Malacalcyonacea</taxon>
        <taxon>Plexauridae</taxon>
        <taxon>Paramuricea</taxon>
    </lineage>
</organism>
<dbReference type="AlphaFoldDB" id="A0A6S7KDN4"/>
<reference evidence="2" key="1">
    <citation type="submission" date="2020-04" db="EMBL/GenBank/DDBJ databases">
        <authorList>
            <person name="Alioto T."/>
            <person name="Alioto T."/>
            <person name="Gomez Garrido J."/>
        </authorList>
    </citation>
    <scope>NUCLEOTIDE SEQUENCE</scope>
    <source>
        <strain evidence="2">A484AB</strain>
    </source>
</reference>
<proteinExistence type="predicted"/>
<accession>A0A6S7KDN4</accession>
<protein>
    <submittedName>
        <fullName evidence="2">Uncharacterized protein</fullName>
    </submittedName>
</protein>